<reference evidence="3" key="1">
    <citation type="journal article" date="2019" name="Int. J. Syst. Evol. Microbiol.">
        <title>The Global Catalogue of Microorganisms (GCM) 10K type strain sequencing project: providing services to taxonomists for standard genome sequencing and annotation.</title>
        <authorList>
            <consortium name="The Broad Institute Genomics Platform"/>
            <consortium name="The Broad Institute Genome Sequencing Center for Infectious Disease"/>
            <person name="Wu L."/>
            <person name="Ma J."/>
        </authorList>
    </citation>
    <scope>NUCLEOTIDE SEQUENCE [LARGE SCALE GENOMIC DNA]</scope>
    <source>
        <strain evidence="3">CGMCC 4.7204</strain>
    </source>
</reference>
<organism evidence="2 3">
    <name type="scientific">Nocardia rhizosphaerae</name>
    <dbReference type="NCBI Taxonomy" id="1691571"/>
    <lineage>
        <taxon>Bacteria</taxon>
        <taxon>Bacillati</taxon>
        <taxon>Actinomycetota</taxon>
        <taxon>Actinomycetes</taxon>
        <taxon>Mycobacteriales</taxon>
        <taxon>Nocardiaceae</taxon>
        <taxon>Nocardia</taxon>
    </lineage>
</organism>
<comment type="caution">
    <text evidence="2">The sequence shown here is derived from an EMBL/GenBank/DDBJ whole genome shotgun (WGS) entry which is preliminary data.</text>
</comment>
<proteinExistence type="predicted"/>
<dbReference type="InterPro" id="IPR029063">
    <property type="entry name" value="SAM-dependent_MTases_sf"/>
</dbReference>
<feature type="domain" description="Methyltransferase FkbM" evidence="1">
    <location>
        <begin position="7"/>
        <end position="44"/>
    </location>
</feature>
<evidence type="ECO:0000313" key="2">
    <source>
        <dbReference type="EMBL" id="MFC4126220.1"/>
    </source>
</evidence>
<dbReference type="GO" id="GO:0032259">
    <property type="term" value="P:methylation"/>
    <property type="evidence" value="ECO:0007669"/>
    <property type="project" value="UniProtKB-KW"/>
</dbReference>
<dbReference type="InterPro" id="IPR006342">
    <property type="entry name" value="FkbM_mtfrase"/>
</dbReference>
<gene>
    <name evidence="2" type="ORF">ACFOW8_14885</name>
</gene>
<keyword evidence="2" id="KW-0808">Transferase</keyword>
<dbReference type="EMBL" id="JBHSBA010000007">
    <property type="protein sequence ID" value="MFC4126220.1"/>
    <property type="molecule type" value="Genomic_DNA"/>
</dbReference>
<protein>
    <submittedName>
        <fullName evidence="2">FkbM family methyltransferase</fullName>
    </submittedName>
</protein>
<accession>A0ABV8L680</accession>
<evidence type="ECO:0000313" key="3">
    <source>
        <dbReference type="Proteomes" id="UP001595767"/>
    </source>
</evidence>
<dbReference type="RefSeq" id="WP_378552010.1">
    <property type="nucleotide sequence ID" value="NZ_JBHSBA010000007.1"/>
</dbReference>
<dbReference type="GO" id="GO:0008168">
    <property type="term" value="F:methyltransferase activity"/>
    <property type="evidence" value="ECO:0007669"/>
    <property type="project" value="UniProtKB-KW"/>
</dbReference>
<dbReference type="Proteomes" id="UP001595767">
    <property type="component" value="Unassembled WGS sequence"/>
</dbReference>
<evidence type="ECO:0000259" key="1">
    <source>
        <dbReference type="Pfam" id="PF05050"/>
    </source>
</evidence>
<dbReference type="Gene3D" id="3.40.50.150">
    <property type="entry name" value="Vaccinia Virus protein VP39"/>
    <property type="match status" value="1"/>
</dbReference>
<name>A0ABV8L680_9NOCA</name>
<sequence>MRPASHSSRYEVDGLPLAQILDEDTVARTGLIKIDVEGAEHIVLAYIAALIPRLHPRCERLVELTPAGRSPGATIAALLAPFLHKGFRGFVIPNPYDPPDVVAFLAHPRRLAPLVEPITAQTDVLLTREAGRLTA</sequence>
<dbReference type="Pfam" id="PF05050">
    <property type="entry name" value="Methyltransf_21"/>
    <property type="match status" value="1"/>
</dbReference>
<keyword evidence="3" id="KW-1185">Reference proteome</keyword>
<dbReference type="SUPFAM" id="SSF53335">
    <property type="entry name" value="S-adenosyl-L-methionine-dependent methyltransferases"/>
    <property type="match status" value="1"/>
</dbReference>
<keyword evidence="2" id="KW-0489">Methyltransferase</keyword>